<dbReference type="OrthoDB" id="5367448at2759"/>
<feature type="region of interest" description="Disordered" evidence="1">
    <location>
        <begin position="98"/>
        <end position="155"/>
    </location>
</feature>
<name>A0A1V8SSH1_9PEZI</name>
<sequence>MAALARSPATRALHLRITPRPSTIGESREVLRLISQFGEVEYFKSLKYEAIAAPDVAIVIFKDEAAARACQKKAPIRFRLGPVENEDHVANTETFAAPVTPAGEHAQPRGPSGAPFGMSQTRSLSTSSLPRPPRKPGPMPFIGSADPPPKPSSRIFQITTSPAFRKFRDAIDVGHYHGSFTIDTSSPMQEDLAKRVPTLGLSCWNWRKEDRPWRMVERERKLESTGWARRKSLTEISEEAAL</sequence>
<dbReference type="AlphaFoldDB" id="A0A1V8SSH1"/>
<proteinExistence type="predicted"/>
<accession>A0A1V8SSH1</accession>
<dbReference type="Proteomes" id="UP000192596">
    <property type="component" value="Unassembled WGS sequence"/>
</dbReference>
<dbReference type="InParanoid" id="A0A1V8SSH1"/>
<evidence type="ECO:0000256" key="1">
    <source>
        <dbReference type="SAM" id="MobiDB-lite"/>
    </source>
</evidence>
<dbReference type="CDD" id="cd00590">
    <property type="entry name" value="RRM_SF"/>
    <property type="match status" value="1"/>
</dbReference>
<comment type="caution">
    <text evidence="2">The sequence shown here is derived from an EMBL/GenBank/DDBJ whole genome shotgun (WGS) entry which is preliminary data.</text>
</comment>
<evidence type="ECO:0000313" key="2">
    <source>
        <dbReference type="EMBL" id="OQO02020.1"/>
    </source>
</evidence>
<reference evidence="3" key="1">
    <citation type="submission" date="2017-03" db="EMBL/GenBank/DDBJ databases">
        <title>Genomes of endolithic fungi from Antarctica.</title>
        <authorList>
            <person name="Coleine C."/>
            <person name="Masonjones S."/>
            <person name="Stajich J.E."/>
        </authorList>
    </citation>
    <scope>NUCLEOTIDE SEQUENCE [LARGE SCALE GENOMIC DNA]</scope>
    <source>
        <strain evidence="3">CCFEE 5527</strain>
    </source>
</reference>
<dbReference type="EMBL" id="NAJO01000029">
    <property type="protein sequence ID" value="OQO02020.1"/>
    <property type="molecule type" value="Genomic_DNA"/>
</dbReference>
<organism evidence="2 3">
    <name type="scientific">Cryoendolithus antarcticus</name>
    <dbReference type="NCBI Taxonomy" id="1507870"/>
    <lineage>
        <taxon>Eukaryota</taxon>
        <taxon>Fungi</taxon>
        <taxon>Dikarya</taxon>
        <taxon>Ascomycota</taxon>
        <taxon>Pezizomycotina</taxon>
        <taxon>Dothideomycetes</taxon>
        <taxon>Dothideomycetidae</taxon>
        <taxon>Cladosporiales</taxon>
        <taxon>Cladosporiaceae</taxon>
        <taxon>Cryoendolithus</taxon>
    </lineage>
</organism>
<protein>
    <recommendedName>
        <fullName evidence="4">RRM domain-containing protein</fullName>
    </recommendedName>
</protein>
<gene>
    <name evidence="2" type="ORF">B0A48_12493</name>
</gene>
<keyword evidence="3" id="KW-1185">Reference proteome</keyword>
<evidence type="ECO:0000313" key="3">
    <source>
        <dbReference type="Proteomes" id="UP000192596"/>
    </source>
</evidence>
<evidence type="ECO:0008006" key="4">
    <source>
        <dbReference type="Google" id="ProtNLM"/>
    </source>
</evidence>